<evidence type="ECO:0008006" key="4">
    <source>
        <dbReference type="Google" id="ProtNLM"/>
    </source>
</evidence>
<accession>A0ABD4THT7</accession>
<evidence type="ECO:0000256" key="1">
    <source>
        <dbReference type="SAM" id="Phobius"/>
    </source>
</evidence>
<comment type="caution">
    <text evidence="2">The sequence shown here is derived from an EMBL/GenBank/DDBJ whole genome shotgun (WGS) entry which is preliminary data.</text>
</comment>
<feature type="transmembrane region" description="Helical" evidence="1">
    <location>
        <begin position="21"/>
        <end position="43"/>
    </location>
</feature>
<keyword evidence="1" id="KW-1133">Transmembrane helix</keyword>
<feature type="transmembrane region" description="Helical" evidence="1">
    <location>
        <begin position="55"/>
        <end position="77"/>
    </location>
</feature>
<dbReference type="EMBL" id="VOTZ01000003">
    <property type="protein sequence ID" value="MCQ1537857.1"/>
    <property type="molecule type" value="Genomic_DNA"/>
</dbReference>
<organism evidence="2 3">
    <name type="scientific">Methanocalculus taiwanensis</name>
    <dbReference type="NCBI Taxonomy" id="106207"/>
    <lineage>
        <taxon>Archaea</taxon>
        <taxon>Methanobacteriati</taxon>
        <taxon>Methanobacteriota</taxon>
        <taxon>Stenosarchaea group</taxon>
        <taxon>Methanomicrobia</taxon>
        <taxon>Methanomicrobiales</taxon>
        <taxon>Methanocalculaceae</taxon>
        <taxon>Methanocalculus</taxon>
    </lineage>
</organism>
<protein>
    <recommendedName>
        <fullName evidence="4">MotA/TolQ/ExbB proton channel domain-containing protein</fullName>
    </recommendedName>
</protein>
<dbReference type="AlphaFoldDB" id="A0ABD4THT7"/>
<dbReference type="RefSeq" id="WP_255331787.1">
    <property type="nucleotide sequence ID" value="NZ_VOTZ01000003.1"/>
</dbReference>
<dbReference type="Proteomes" id="UP001524383">
    <property type="component" value="Unassembled WGS sequence"/>
</dbReference>
<proteinExistence type="predicted"/>
<keyword evidence="1" id="KW-0812">Transmembrane</keyword>
<feature type="transmembrane region" description="Helical" evidence="1">
    <location>
        <begin position="145"/>
        <end position="165"/>
    </location>
</feature>
<feature type="transmembrane region" description="Helical" evidence="1">
    <location>
        <begin position="185"/>
        <end position="207"/>
    </location>
</feature>
<evidence type="ECO:0000313" key="2">
    <source>
        <dbReference type="EMBL" id="MCQ1537857.1"/>
    </source>
</evidence>
<keyword evidence="1" id="KW-0472">Membrane</keyword>
<reference evidence="2 3" key="1">
    <citation type="submission" date="2019-08" db="EMBL/GenBank/DDBJ databases">
        <authorList>
            <person name="Chen S.-C."/>
            <person name="Lai M.-C."/>
            <person name="You Y.-T."/>
        </authorList>
    </citation>
    <scope>NUCLEOTIDE SEQUENCE [LARGE SCALE GENOMIC DNA]</scope>
    <source>
        <strain evidence="2 3">P2F9704a</strain>
    </source>
</reference>
<gene>
    <name evidence="2" type="ORF">FTO68_02495</name>
</gene>
<keyword evidence="3" id="KW-1185">Reference proteome</keyword>
<name>A0ABD4THT7_9EURY</name>
<sequence>MEQTAFKRFKSEIGHFFRVSILNIAFAAILMAFGLTVIVMEVVSMYETFTTDLYLIYSPVVLFVAICAMAIGFSWIVTSARILEGVEEIQDDLRKLEKEERWERKPNAQLHESSLEPGIGDEDLTRLIVRMLSHYRDNHATINRMIYVCMLGSVTIFLLGTLASLEFFQVTSTSLTFTIGPDILLLPSLLITTAIAFVSLISSIYFYRFSKVWDERIGEIDQAAALLNTALENDGQ</sequence>
<evidence type="ECO:0000313" key="3">
    <source>
        <dbReference type="Proteomes" id="UP001524383"/>
    </source>
</evidence>